<reference evidence="3" key="1">
    <citation type="journal article" date="2017" name="Cell">
        <title>Insights into land plant evolution garnered from the Marchantia polymorpha genome.</title>
        <authorList>
            <person name="Bowman J.L."/>
            <person name="Kohchi T."/>
            <person name="Yamato K.T."/>
            <person name="Jenkins J."/>
            <person name="Shu S."/>
            <person name="Ishizaki K."/>
            <person name="Yamaoka S."/>
            <person name="Nishihama R."/>
            <person name="Nakamura Y."/>
            <person name="Berger F."/>
            <person name="Adam C."/>
            <person name="Aki S.S."/>
            <person name="Althoff F."/>
            <person name="Araki T."/>
            <person name="Arteaga-Vazquez M.A."/>
            <person name="Balasubrmanian S."/>
            <person name="Barry K."/>
            <person name="Bauer D."/>
            <person name="Boehm C.R."/>
            <person name="Briginshaw L."/>
            <person name="Caballero-Perez J."/>
            <person name="Catarino B."/>
            <person name="Chen F."/>
            <person name="Chiyoda S."/>
            <person name="Chovatia M."/>
            <person name="Davies K.M."/>
            <person name="Delmans M."/>
            <person name="Demura T."/>
            <person name="Dierschke T."/>
            <person name="Dolan L."/>
            <person name="Dorantes-Acosta A.E."/>
            <person name="Eklund D.M."/>
            <person name="Florent S.N."/>
            <person name="Flores-Sandoval E."/>
            <person name="Fujiyama A."/>
            <person name="Fukuzawa H."/>
            <person name="Galik B."/>
            <person name="Grimanelli D."/>
            <person name="Grimwood J."/>
            <person name="Grossniklaus U."/>
            <person name="Hamada T."/>
            <person name="Haseloff J."/>
            <person name="Hetherington A.J."/>
            <person name="Higo A."/>
            <person name="Hirakawa Y."/>
            <person name="Hundley H.N."/>
            <person name="Ikeda Y."/>
            <person name="Inoue K."/>
            <person name="Inoue S.I."/>
            <person name="Ishida S."/>
            <person name="Jia Q."/>
            <person name="Kakita M."/>
            <person name="Kanazawa T."/>
            <person name="Kawai Y."/>
            <person name="Kawashima T."/>
            <person name="Kennedy M."/>
            <person name="Kinose K."/>
            <person name="Kinoshita T."/>
            <person name="Kohara Y."/>
            <person name="Koide E."/>
            <person name="Komatsu K."/>
            <person name="Kopischke S."/>
            <person name="Kubo M."/>
            <person name="Kyozuka J."/>
            <person name="Lagercrantz U."/>
            <person name="Lin S.S."/>
            <person name="Lindquist E."/>
            <person name="Lipzen A.M."/>
            <person name="Lu C.W."/>
            <person name="De Luna E."/>
            <person name="Martienssen R.A."/>
            <person name="Minamino N."/>
            <person name="Mizutani M."/>
            <person name="Mizutani M."/>
            <person name="Mochizuki N."/>
            <person name="Monte I."/>
            <person name="Mosher R."/>
            <person name="Nagasaki H."/>
            <person name="Nakagami H."/>
            <person name="Naramoto S."/>
            <person name="Nishitani K."/>
            <person name="Ohtani M."/>
            <person name="Okamoto T."/>
            <person name="Okumura M."/>
            <person name="Phillips J."/>
            <person name="Pollak B."/>
            <person name="Reinders A."/>
            <person name="Rovekamp M."/>
            <person name="Sano R."/>
            <person name="Sawa S."/>
            <person name="Schmid M.W."/>
            <person name="Shirakawa M."/>
            <person name="Solano R."/>
            <person name="Spunde A."/>
            <person name="Suetsugu N."/>
            <person name="Sugano S."/>
            <person name="Sugiyama A."/>
            <person name="Sun R."/>
            <person name="Suzuki Y."/>
            <person name="Takenaka M."/>
            <person name="Takezawa D."/>
            <person name="Tomogane H."/>
            <person name="Tsuzuki M."/>
            <person name="Ueda T."/>
            <person name="Umeda M."/>
            <person name="Ward J.M."/>
            <person name="Watanabe Y."/>
            <person name="Yazaki K."/>
            <person name="Yokoyama R."/>
            <person name="Yoshitake Y."/>
            <person name="Yotsui I."/>
            <person name="Zachgo S."/>
            <person name="Schmutz J."/>
        </authorList>
    </citation>
    <scope>NUCLEOTIDE SEQUENCE [LARGE SCALE GENOMIC DNA]</scope>
    <source>
        <strain evidence="3">Tak-1</strain>
    </source>
</reference>
<feature type="compositionally biased region" description="Basic and acidic residues" evidence="1">
    <location>
        <begin position="70"/>
        <end position="94"/>
    </location>
</feature>
<feature type="region of interest" description="Disordered" evidence="1">
    <location>
        <begin position="63"/>
        <end position="182"/>
    </location>
</feature>
<protein>
    <submittedName>
        <fullName evidence="2">Uncharacterized protein</fullName>
    </submittedName>
</protein>
<keyword evidence="3" id="KW-1185">Reference proteome</keyword>
<sequence length="182" mass="20164">MKLCPTSFGPDSSNGGVRRQNAPMREFSGSGVQAYVSARARDSSRFALRLPCRWTLRWCQAGSNTSLGDDEGRRRAREQEGRAGRGEDNRKEENGGSGRGRGRGEGKKGNTRNEGVDVSRVCLRRRKGEQKESRESEGGKEMVEGGGGGRRKRMEGGSSFWRWRTKARQVEGGGRQQQLART</sequence>
<dbReference type="AlphaFoldDB" id="A0A2R6X749"/>
<accession>A0A2R6X749</accession>
<proteinExistence type="predicted"/>
<feature type="region of interest" description="Disordered" evidence="1">
    <location>
        <begin position="1"/>
        <end position="25"/>
    </location>
</feature>
<gene>
    <name evidence="2" type="ORF">MARPO_0032s0101</name>
</gene>
<evidence type="ECO:0000256" key="1">
    <source>
        <dbReference type="SAM" id="MobiDB-lite"/>
    </source>
</evidence>
<name>A0A2R6X749_MARPO</name>
<evidence type="ECO:0000313" key="3">
    <source>
        <dbReference type="Proteomes" id="UP000244005"/>
    </source>
</evidence>
<organism evidence="2 3">
    <name type="scientific">Marchantia polymorpha</name>
    <name type="common">Common liverwort</name>
    <name type="synonym">Marchantia aquatica</name>
    <dbReference type="NCBI Taxonomy" id="3197"/>
    <lineage>
        <taxon>Eukaryota</taxon>
        <taxon>Viridiplantae</taxon>
        <taxon>Streptophyta</taxon>
        <taxon>Embryophyta</taxon>
        <taxon>Marchantiophyta</taxon>
        <taxon>Marchantiopsida</taxon>
        <taxon>Marchantiidae</taxon>
        <taxon>Marchantiales</taxon>
        <taxon>Marchantiaceae</taxon>
        <taxon>Marchantia</taxon>
    </lineage>
</organism>
<feature type="compositionally biased region" description="Basic and acidic residues" evidence="1">
    <location>
        <begin position="129"/>
        <end position="143"/>
    </location>
</feature>
<evidence type="ECO:0000313" key="2">
    <source>
        <dbReference type="EMBL" id="PTQ41919.1"/>
    </source>
</evidence>
<dbReference type="EMBL" id="KZ772704">
    <property type="protein sequence ID" value="PTQ41919.1"/>
    <property type="molecule type" value="Genomic_DNA"/>
</dbReference>
<dbReference type="Proteomes" id="UP000244005">
    <property type="component" value="Unassembled WGS sequence"/>
</dbReference>